<accession>Q2SZA3</accession>
<dbReference type="InterPro" id="IPR001765">
    <property type="entry name" value="Carbonic_anhydrase"/>
</dbReference>
<dbReference type="PANTHER" id="PTHR11002">
    <property type="entry name" value="CARBONIC ANHYDRASE"/>
    <property type="match status" value="1"/>
</dbReference>
<evidence type="ECO:0000256" key="4">
    <source>
        <dbReference type="ARBA" id="ARBA00023239"/>
    </source>
</evidence>
<comment type="cofactor">
    <cofactor evidence="6">
        <name>Zn(2+)</name>
        <dbReference type="ChEBI" id="CHEBI:29105"/>
    </cofactor>
    <text evidence="6">Binds 1 zinc ion per subunit.</text>
</comment>
<dbReference type="GO" id="GO:0008270">
    <property type="term" value="F:zinc ion binding"/>
    <property type="evidence" value="ECO:0007669"/>
    <property type="project" value="UniProtKB-UniRule"/>
</dbReference>
<keyword evidence="4 7" id="KW-0456">Lyase</keyword>
<dbReference type="AlphaFoldDB" id="Q2SZA3"/>
<proteinExistence type="inferred from homology"/>
<gene>
    <name evidence="8" type="ordered locus">BTH_I1199</name>
</gene>
<dbReference type="RefSeq" id="WP_009889036.1">
    <property type="nucleotide sequence ID" value="NC_007651.1"/>
</dbReference>
<dbReference type="PANTHER" id="PTHR11002:SF42">
    <property type="entry name" value="CARBONIC ANHYDRASE 1"/>
    <property type="match status" value="1"/>
</dbReference>
<keyword evidence="3 6" id="KW-0862">Zinc</keyword>
<evidence type="ECO:0000256" key="5">
    <source>
        <dbReference type="ARBA" id="ARBA00048348"/>
    </source>
</evidence>
<evidence type="ECO:0000313" key="9">
    <source>
        <dbReference type="Proteomes" id="UP000001930"/>
    </source>
</evidence>
<comment type="catalytic activity">
    <reaction evidence="5 7">
        <text>hydrogencarbonate + H(+) = CO2 + H2O</text>
        <dbReference type="Rhea" id="RHEA:10748"/>
        <dbReference type="ChEBI" id="CHEBI:15377"/>
        <dbReference type="ChEBI" id="CHEBI:15378"/>
        <dbReference type="ChEBI" id="CHEBI:16526"/>
        <dbReference type="ChEBI" id="CHEBI:17544"/>
        <dbReference type="EC" id="4.2.1.1"/>
    </reaction>
</comment>
<feature type="binding site" evidence="6">
    <location>
        <position position="98"/>
    </location>
    <ligand>
        <name>Zn(2+)</name>
        <dbReference type="ChEBI" id="CHEBI:29105"/>
    </ligand>
</feature>
<sequence length="234" mass="25376">MQDIIEGFLKFQRDAFAPRTALFQRLATGQQPRALFISCSDSRLVPELVTQREPGDLFVIRNAGNIVPSFGPEPGGVSASVEYAIAVLEVADVVVCGHSDCGAMRAIASCACLDHLPAVRGWLRYADAAKCVNDAREHASEQERVDSLVRENVVAQLANLNTHPSVRLALEQGRLALHGWVYDIETGSIDALDGATGRFVALAEHRHVHATPPRFDHGITHEASRVMHGVARGV</sequence>
<evidence type="ECO:0000313" key="8">
    <source>
        <dbReference type="EMBL" id="ABC37808.1"/>
    </source>
</evidence>
<evidence type="ECO:0000256" key="7">
    <source>
        <dbReference type="RuleBase" id="RU003956"/>
    </source>
</evidence>
<dbReference type="Pfam" id="PF00484">
    <property type="entry name" value="Pro_CA"/>
    <property type="match status" value="1"/>
</dbReference>
<dbReference type="EC" id="4.2.1.1" evidence="2 7"/>
<dbReference type="KEGG" id="bte:BTH_I1199"/>
<dbReference type="InterPro" id="IPR015892">
    <property type="entry name" value="Carbonic_anhydrase_CS"/>
</dbReference>
<dbReference type="EMBL" id="CP000086">
    <property type="protein sequence ID" value="ABC37808.1"/>
    <property type="molecule type" value="Genomic_DNA"/>
</dbReference>
<dbReference type="SUPFAM" id="SSF53056">
    <property type="entry name" value="beta-carbonic anhydrase, cab"/>
    <property type="match status" value="1"/>
</dbReference>
<dbReference type="PROSITE" id="PS00705">
    <property type="entry name" value="PROK_CO2_ANHYDRASE_2"/>
    <property type="match status" value="1"/>
</dbReference>
<evidence type="ECO:0000256" key="1">
    <source>
        <dbReference type="ARBA" id="ARBA00006217"/>
    </source>
</evidence>
<evidence type="ECO:0000256" key="3">
    <source>
        <dbReference type="ARBA" id="ARBA00022833"/>
    </source>
</evidence>
<dbReference type="GeneID" id="45120949"/>
<dbReference type="SMART" id="SM00947">
    <property type="entry name" value="Pro_CA"/>
    <property type="match status" value="1"/>
</dbReference>
<name>Q2SZA3_BURTA</name>
<organism evidence="8 9">
    <name type="scientific">Burkholderia thailandensis (strain ATCC 700388 / DSM 13276 / CCUG 48851 / CIP 106301 / E264)</name>
    <dbReference type="NCBI Taxonomy" id="271848"/>
    <lineage>
        <taxon>Bacteria</taxon>
        <taxon>Pseudomonadati</taxon>
        <taxon>Pseudomonadota</taxon>
        <taxon>Betaproteobacteria</taxon>
        <taxon>Burkholderiales</taxon>
        <taxon>Burkholderiaceae</taxon>
        <taxon>Burkholderia</taxon>
        <taxon>pseudomallei group</taxon>
    </lineage>
</organism>
<dbReference type="InterPro" id="IPR045066">
    <property type="entry name" value="Beta_CA_cladeB"/>
</dbReference>
<dbReference type="CDD" id="cd00884">
    <property type="entry name" value="beta_CA_cladeB"/>
    <property type="match status" value="1"/>
</dbReference>
<dbReference type="HOGENOM" id="CLU_053879_5_3_4"/>
<keyword evidence="9" id="KW-1185">Reference proteome</keyword>
<feature type="binding site" evidence="6">
    <location>
        <position position="39"/>
    </location>
    <ligand>
        <name>Zn(2+)</name>
        <dbReference type="ChEBI" id="CHEBI:29105"/>
    </ligand>
</feature>
<dbReference type="Proteomes" id="UP000001930">
    <property type="component" value="Chromosome I"/>
</dbReference>
<comment type="function">
    <text evidence="7">Reversible hydration of carbon dioxide.</text>
</comment>
<dbReference type="GO" id="GO:0015976">
    <property type="term" value="P:carbon utilization"/>
    <property type="evidence" value="ECO:0007669"/>
    <property type="project" value="InterPro"/>
</dbReference>
<comment type="similarity">
    <text evidence="1 7">Belongs to the beta-class carbonic anhydrase family.</text>
</comment>
<dbReference type="GO" id="GO:0004089">
    <property type="term" value="F:carbonate dehydratase activity"/>
    <property type="evidence" value="ECO:0007669"/>
    <property type="project" value="UniProtKB-UniRule"/>
</dbReference>
<evidence type="ECO:0000256" key="6">
    <source>
        <dbReference type="PIRSR" id="PIRSR601765-1"/>
    </source>
</evidence>
<dbReference type="SMR" id="Q2SZA3"/>
<evidence type="ECO:0000256" key="2">
    <source>
        <dbReference type="ARBA" id="ARBA00012925"/>
    </source>
</evidence>
<feature type="binding site" evidence="6">
    <location>
        <position position="41"/>
    </location>
    <ligand>
        <name>Zn(2+)</name>
        <dbReference type="ChEBI" id="CHEBI:29105"/>
    </ligand>
</feature>
<dbReference type="PROSITE" id="PS00704">
    <property type="entry name" value="PROK_CO2_ANHYDRASE_1"/>
    <property type="match status" value="1"/>
</dbReference>
<reference evidence="8 9" key="1">
    <citation type="journal article" date="2005" name="BMC Genomics">
        <title>Bacterial genome adaptation to niches: divergence of the potential virulence genes in three Burkholderia species of different survival strategies.</title>
        <authorList>
            <person name="Kim H.S."/>
            <person name="Schell M.A."/>
            <person name="Yu Y."/>
            <person name="Ulrich R.L."/>
            <person name="Sarria S.H."/>
            <person name="Nierman W.C."/>
            <person name="DeShazer D."/>
        </authorList>
    </citation>
    <scope>NUCLEOTIDE SEQUENCE [LARGE SCALE GENOMIC DNA]</scope>
    <source>
        <strain evidence="9">ATCC 700388 / DSM 13276 / CCUG 48851 / CIP 106301 / E264</strain>
    </source>
</reference>
<protein>
    <recommendedName>
        <fullName evidence="2 7">Carbonic anhydrase</fullName>
        <ecNumber evidence="2 7">4.2.1.1</ecNumber>
    </recommendedName>
    <alternativeName>
        <fullName evidence="7">Carbonate dehydratase</fullName>
    </alternativeName>
</protein>
<feature type="binding site" evidence="6">
    <location>
        <position position="101"/>
    </location>
    <ligand>
        <name>Zn(2+)</name>
        <dbReference type="ChEBI" id="CHEBI:29105"/>
    </ligand>
</feature>
<dbReference type="Gene3D" id="3.40.1050.10">
    <property type="entry name" value="Carbonic anhydrase"/>
    <property type="match status" value="1"/>
</dbReference>
<dbReference type="InterPro" id="IPR036874">
    <property type="entry name" value="Carbonic_anhydrase_sf"/>
</dbReference>
<keyword evidence="6" id="KW-0479">Metal-binding</keyword>